<evidence type="ECO:0000256" key="8">
    <source>
        <dbReference type="ARBA" id="ARBA00023004"/>
    </source>
</evidence>
<dbReference type="EC" id="2.5.1.72" evidence="3"/>
<evidence type="ECO:0000256" key="4">
    <source>
        <dbReference type="ARBA" id="ARBA00022485"/>
    </source>
</evidence>
<accession>A0AAD8YNX1</accession>
<feature type="region of interest" description="Disordered" evidence="10">
    <location>
        <begin position="637"/>
        <end position="710"/>
    </location>
</feature>
<dbReference type="EMBL" id="JATAAI010000001">
    <property type="protein sequence ID" value="KAK1748900.1"/>
    <property type="molecule type" value="Genomic_DNA"/>
</dbReference>
<dbReference type="Proteomes" id="UP001224775">
    <property type="component" value="Unassembled WGS sequence"/>
</dbReference>
<dbReference type="PANTHER" id="PTHR30573">
    <property type="entry name" value="QUINOLINATE SYNTHETASE A"/>
    <property type="match status" value="1"/>
</dbReference>
<evidence type="ECO:0000256" key="3">
    <source>
        <dbReference type="ARBA" id="ARBA00012669"/>
    </source>
</evidence>
<dbReference type="PANTHER" id="PTHR30573:SF0">
    <property type="entry name" value="QUINOLINATE SYNTHASE, CHLOROPLASTIC"/>
    <property type="match status" value="1"/>
</dbReference>
<reference evidence="11" key="1">
    <citation type="submission" date="2023-06" db="EMBL/GenBank/DDBJ databases">
        <title>Survivors Of The Sea: Transcriptome response of Skeletonema marinoi to long-term dormancy.</title>
        <authorList>
            <person name="Pinder M.I.M."/>
            <person name="Kourtchenko O."/>
            <person name="Robertson E.K."/>
            <person name="Larsson T."/>
            <person name="Maumus F."/>
            <person name="Osuna-Cruz C.M."/>
            <person name="Vancaester E."/>
            <person name="Stenow R."/>
            <person name="Vandepoele K."/>
            <person name="Ploug H."/>
            <person name="Bruchert V."/>
            <person name="Godhe A."/>
            <person name="Topel M."/>
        </authorList>
    </citation>
    <scope>NUCLEOTIDE SEQUENCE</scope>
    <source>
        <strain evidence="11">R05AC</strain>
    </source>
</reference>
<comment type="pathway">
    <text evidence="2">Cofactor biosynthesis; NAD(+) biosynthesis; quinolinate from iminoaspartate: step 1/1.</text>
</comment>
<feature type="region of interest" description="Disordered" evidence="10">
    <location>
        <begin position="391"/>
        <end position="414"/>
    </location>
</feature>
<dbReference type="InterPro" id="IPR003473">
    <property type="entry name" value="NadA"/>
</dbReference>
<evidence type="ECO:0000256" key="2">
    <source>
        <dbReference type="ARBA" id="ARBA00005065"/>
    </source>
</evidence>
<keyword evidence="9" id="KW-0411">Iron-sulfur</keyword>
<dbReference type="FunFam" id="3.40.50.10800:FF:000006">
    <property type="entry name" value="Quinolinate synthase, chloroplastic"/>
    <property type="match status" value="1"/>
</dbReference>
<evidence type="ECO:0000256" key="10">
    <source>
        <dbReference type="SAM" id="MobiDB-lite"/>
    </source>
</evidence>
<dbReference type="Gene3D" id="3.40.50.10800">
    <property type="entry name" value="NadA-like"/>
    <property type="match status" value="3"/>
</dbReference>
<name>A0AAD8YNX1_9STRA</name>
<evidence type="ECO:0000256" key="7">
    <source>
        <dbReference type="ARBA" id="ARBA00022723"/>
    </source>
</evidence>
<comment type="caution">
    <text evidence="11">The sequence shown here is derived from an EMBL/GenBank/DDBJ whole genome shotgun (WGS) entry which is preliminary data.</text>
</comment>
<evidence type="ECO:0000256" key="1">
    <source>
        <dbReference type="ARBA" id="ARBA00001966"/>
    </source>
</evidence>
<evidence type="ECO:0000313" key="12">
    <source>
        <dbReference type="Proteomes" id="UP001224775"/>
    </source>
</evidence>
<dbReference type="InterPro" id="IPR036094">
    <property type="entry name" value="NadA_sf"/>
</dbReference>
<keyword evidence="12" id="KW-1185">Reference proteome</keyword>
<dbReference type="GO" id="GO:0034628">
    <property type="term" value="P:'de novo' NAD+ biosynthetic process from L-aspartate"/>
    <property type="evidence" value="ECO:0007669"/>
    <property type="project" value="TreeGrafter"/>
</dbReference>
<keyword evidence="8" id="KW-0408">Iron</keyword>
<feature type="compositionally biased region" description="Polar residues" evidence="10">
    <location>
        <begin position="402"/>
        <end position="413"/>
    </location>
</feature>
<keyword evidence="7" id="KW-0479">Metal-binding</keyword>
<dbReference type="AlphaFoldDB" id="A0AAD8YNX1"/>
<comment type="cofactor">
    <cofactor evidence="1">
        <name>[4Fe-4S] cluster</name>
        <dbReference type="ChEBI" id="CHEBI:49883"/>
    </cofactor>
</comment>
<dbReference type="GO" id="GO:0051539">
    <property type="term" value="F:4 iron, 4 sulfur cluster binding"/>
    <property type="evidence" value="ECO:0007669"/>
    <property type="project" value="UniProtKB-KW"/>
</dbReference>
<feature type="compositionally biased region" description="Basic and acidic residues" evidence="10">
    <location>
        <begin position="664"/>
        <end position="704"/>
    </location>
</feature>
<keyword evidence="5" id="KW-0662">Pyridine nucleotide biosynthesis</keyword>
<keyword evidence="6 11" id="KW-0808">Transferase</keyword>
<dbReference type="Pfam" id="PF02445">
    <property type="entry name" value="NadA"/>
    <property type="match status" value="1"/>
</dbReference>
<dbReference type="GO" id="GO:0046872">
    <property type="term" value="F:metal ion binding"/>
    <property type="evidence" value="ECO:0007669"/>
    <property type="project" value="UniProtKB-KW"/>
</dbReference>
<dbReference type="GO" id="GO:0008987">
    <property type="term" value="F:quinolinate synthetase A activity"/>
    <property type="evidence" value="ECO:0007669"/>
    <property type="project" value="InterPro"/>
</dbReference>
<keyword evidence="4" id="KW-0004">4Fe-4S</keyword>
<evidence type="ECO:0000313" key="11">
    <source>
        <dbReference type="EMBL" id="KAK1748900.1"/>
    </source>
</evidence>
<dbReference type="SUPFAM" id="SSF142754">
    <property type="entry name" value="NadA-like"/>
    <property type="match status" value="1"/>
</dbReference>
<evidence type="ECO:0000256" key="6">
    <source>
        <dbReference type="ARBA" id="ARBA00022679"/>
    </source>
</evidence>
<sequence length="732" mass="78456">MDLVEEMLDKLIELKVGIVAHYYMDVELQGILFAIKKRQMELLQSDTSGKIPKFPLVAIADSLKMGDDAVNMCSQSKVESIICLGVDFMSESVSAILGKNGFSNTPVYRATQKHIGCSLAESAEGLNYKAWLNKSAAGKSKALHVVYINTSLETKATSSSIIPTITCTSSNVLQTILQASAQMGPEELRICYGPDTYMGENLVSLLTAVLESKWSDERIKRDLHPEHDQASIRALRDNTDVYPSGNCVVHHMFGQSVVDTVMNDYSDAYVTAHLEVPGEMFQIALKKSLVDDGVVGSTSNILNFIERKVKEASEKGETKRLKFILGTEAGMVTSIVRSVQEILDSSSSKGVEAEIIFPVSSEAVMGVENDGSESATSSLEVVPASSVGAFAPSHHSAHRRNTQTQVSASNQNDDGWKKVAGGAASFMAGMGFLAQVAFADPNTIASIDESQMVSPMSSSNVLLSAGAPNFGGGGSFETLDFSLPSYEQATSGADLSKPKTEAAEKEKQRLLIERQKAAQEEAAAVSAASAPDVKLPEIDIKVPDIKVPDFKAPSFDMPKIEMPSMPKIEAPVASAPAVSAPAAPKVDMPKVEMPKVDMPKFDMPKFDMPKFDAPKVDMPKFDMPKVDAPKFDMPKVAVPSPPSFSVPSKSSSPAAVSDEFTEPQEVRDERAAAKNEAYKQADAEARAAEKAAKAARDNANEAKKAFKKAKGEACATRVGGKLVCVRGLGIGY</sequence>
<gene>
    <name evidence="11" type="ORF">QTG54_000839</name>
</gene>
<evidence type="ECO:0000256" key="5">
    <source>
        <dbReference type="ARBA" id="ARBA00022642"/>
    </source>
</evidence>
<proteinExistence type="predicted"/>
<evidence type="ECO:0000256" key="9">
    <source>
        <dbReference type="ARBA" id="ARBA00023014"/>
    </source>
</evidence>
<protein>
    <recommendedName>
        <fullName evidence="3">quinolinate synthase</fullName>
        <ecNumber evidence="3">2.5.1.72</ecNumber>
    </recommendedName>
</protein>
<organism evidence="11 12">
    <name type="scientific">Skeletonema marinoi</name>
    <dbReference type="NCBI Taxonomy" id="267567"/>
    <lineage>
        <taxon>Eukaryota</taxon>
        <taxon>Sar</taxon>
        <taxon>Stramenopiles</taxon>
        <taxon>Ochrophyta</taxon>
        <taxon>Bacillariophyta</taxon>
        <taxon>Coscinodiscophyceae</taxon>
        <taxon>Thalassiosirophycidae</taxon>
        <taxon>Thalassiosirales</taxon>
        <taxon>Skeletonemataceae</taxon>
        <taxon>Skeletonema</taxon>
        <taxon>Skeletonema marinoi-dohrnii complex</taxon>
    </lineage>
</organism>
<feature type="compositionally biased region" description="Low complexity" evidence="10">
    <location>
        <begin position="645"/>
        <end position="657"/>
    </location>
</feature>